<organism evidence="7 8">
    <name type="scientific">Mobilisporobacter senegalensis</name>
    <dbReference type="NCBI Taxonomy" id="1329262"/>
    <lineage>
        <taxon>Bacteria</taxon>
        <taxon>Bacillati</taxon>
        <taxon>Bacillota</taxon>
        <taxon>Clostridia</taxon>
        <taxon>Lachnospirales</taxon>
        <taxon>Lachnospiraceae</taxon>
        <taxon>Mobilisporobacter</taxon>
    </lineage>
</organism>
<keyword evidence="2" id="KW-0547">Nucleotide-binding</keyword>
<dbReference type="OrthoDB" id="9804377at2"/>
<dbReference type="SUPFAM" id="SSF63999">
    <property type="entry name" value="Thiamin pyrophosphokinase, catalytic domain"/>
    <property type="match status" value="1"/>
</dbReference>
<evidence type="ECO:0000313" key="7">
    <source>
        <dbReference type="EMBL" id="ROR30732.1"/>
    </source>
</evidence>
<dbReference type="Gene3D" id="3.40.50.10240">
    <property type="entry name" value="Thiamin pyrophosphokinase, catalytic domain"/>
    <property type="match status" value="1"/>
</dbReference>
<keyword evidence="3 7" id="KW-0418">Kinase</keyword>
<dbReference type="Proteomes" id="UP000273083">
    <property type="component" value="Unassembled WGS sequence"/>
</dbReference>
<dbReference type="EC" id="2.7.6.2" evidence="5"/>
<dbReference type="Pfam" id="PF04263">
    <property type="entry name" value="TPK_catalytic"/>
    <property type="match status" value="1"/>
</dbReference>
<evidence type="ECO:0000256" key="5">
    <source>
        <dbReference type="NCBIfam" id="TIGR01378"/>
    </source>
</evidence>
<evidence type="ECO:0000313" key="8">
    <source>
        <dbReference type="Proteomes" id="UP000273083"/>
    </source>
</evidence>
<accession>A0A3N1XZP4</accession>
<evidence type="ECO:0000256" key="2">
    <source>
        <dbReference type="ARBA" id="ARBA00022741"/>
    </source>
</evidence>
<dbReference type="InterPro" id="IPR053149">
    <property type="entry name" value="TPK"/>
</dbReference>
<dbReference type="InterPro" id="IPR036371">
    <property type="entry name" value="TPK_B1-bd_sf"/>
</dbReference>
<dbReference type="InterPro" id="IPR007371">
    <property type="entry name" value="TPK_catalytic"/>
</dbReference>
<comment type="caution">
    <text evidence="7">The sequence shown here is derived from an EMBL/GenBank/DDBJ whole genome shotgun (WGS) entry which is preliminary data.</text>
</comment>
<name>A0A3N1XZP4_9FIRM</name>
<dbReference type="EMBL" id="RJVG01000002">
    <property type="protein sequence ID" value="ROR30732.1"/>
    <property type="molecule type" value="Genomic_DNA"/>
</dbReference>
<dbReference type="RefSeq" id="WP_123608415.1">
    <property type="nucleotide sequence ID" value="NZ_RJVG01000002.1"/>
</dbReference>
<dbReference type="PANTHER" id="PTHR41299:SF1">
    <property type="entry name" value="THIAMINE PYROPHOSPHOKINASE"/>
    <property type="match status" value="1"/>
</dbReference>
<feature type="domain" description="Thiamin pyrophosphokinase thiamin-binding" evidence="6">
    <location>
        <begin position="153"/>
        <end position="220"/>
    </location>
</feature>
<dbReference type="GO" id="GO:0016301">
    <property type="term" value="F:kinase activity"/>
    <property type="evidence" value="ECO:0007669"/>
    <property type="project" value="UniProtKB-KW"/>
</dbReference>
<evidence type="ECO:0000256" key="4">
    <source>
        <dbReference type="ARBA" id="ARBA00022840"/>
    </source>
</evidence>
<gene>
    <name evidence="7" type="ORF">EDD66_102387</name>
</gene>
<evidence type="ECO:0000256" key="1">
    <source>
        <dbReference type="ARBA" id="ARBA00022679"/>
    </source>
</evidence>
<dbReference type="InterPro" id="IPR007373">
    <property type="entry name" value="Thiamin_PyroPKinase_B1-bd"/>
</dbReference>
<keyword evidence="1" id="KW-0808">Transferase</keyword>
<dbReference type="GO" id="GO:0009229">
    <property type="term" value="P:thiamine diphosphate biosynthetic process"/>
    <property type="evidence" value="ECO:0007669"/>
    <property type="project" value="InterPro"/>
</dbReference>
<reference evidence="7 8" key="1">
    <citation type="submission" date="2018-11" db="EMBL/GenBank/DDBJ databases">
        <title>Genomic Encyclopedia of Type Strains, Phase IV (KMG-IV): sequencing the most valuable type-strain genomes for metagenomic binning, comparative biology and taxonomic classification.</title>
        <authorList>
            <person name="Goeker M."/>
        </authorList>
    </citation>
    <scope>NUCLEOTIDE SEQUENCE [LARGE SCALE GENOMIC DNA]</scope>
    <source>
        <strain evidence="7 8">DSM 26537</strain>
    </source>
</reference>
<dbReference type="CDD" id="cd07995">
    <property type="entry name" value="TPK"/>
    <property type="match status" value="1"/>
</dbReference>
<evidence type="ECO:0000259" key="6">
    <source>
        <dbReference type="SMART" id="SM00983"/>
    </source>
</evidence>
<dbReference type="SMART" id="SM00983">
    <property type="entry name" value="TPK_B1_binding"/>
    <property type="match status" value="1"/>
</dbReference>
<dbReference type="GO" id="GO:0030975">
    <property type="term" value="F:thiamine binding"/>
    <property type="evidence" value="ECO:0007669"/>
    <property type="project" value="InterPro"/>
</dbReference>
<keyword evidence="4" id="KW-0067">ATP-binding</keyword>
<dbReference type="Pfam" id="PF04265">
    <property type="entry name" value="TPK_B1_binding"/>
    <property type="match status" value="1"/>
</dbReference>
<dbReference type="InterPro" id="IPR036759">
    <property type="entry name" value="TPK_catalytic_sf"/>
</dbReference>
<dbReference type="SUPFAM" id="SSF63862">
    <property type="entry name" value="Thiamin pyrophosphokinase, substrate-binding domain"/>
    <property type="match status" value="1"/>
</dbReference>
<dbReference type="NCBIfam" id="TIGR01378">
    <property type="entry name" value="thi_PPkinase"/>
    <property type="match status" value="1"/>
</dbReference>
<dbReference type="InterPro" id="IPR006282">
    <property type="entry name" value="Thi_PPkinase"/>
</dbReference>
<proteinExistence type="predicted"/>
<dbReference type="PANTHER" id="PTHR41299">
    <property type="entry name" value="THIAMINE PYROPHOSPHOKINASE"/>
    <property type="match status" value="1"/>
</dbReference>
<keyword evidence="8" id="KW-1185">Reference proteome</keyword>
<evidence type="ECO:0000256" key="3">
    <source>
        <dbReference type="ARBA" id="ARBA00022777"/>
    </source>
</evidence>
<dbReference type="GO" id="GO:0004788">
    <property type="term" value="F:thiamine diphosphokinase activity"/>
    <property type="evidence" value="ECO:0007669"/>
    <property type="project" value="UniProtKB-UniRule"/>
</dbReference>
<dbReference type="AlphaFoldDB" id="A0A3N1XZP4"/>
<sequence>MADIEKKVLLITGGTIEMSFVEEYLNKNQFDIIIGADSGLNQVARLDIFPDYIVGDFDSVSKHVLDKYLEGAVLKNGKKPIIKEYPSHKDYTDTQIGIELAISIGATELIILGATGTRIDHLIGNINLLLIPLKQKVRASIIDANNKIYLIDSNTRIEREKLFGTYFSLLPLTEEVIGVTLKGFKYPLKEKDLQIGDSLGISNEVSDKIAFIEIKEGILIAAESKD</sequence>
<dbReference type="GO" id="GO:0006772">
    <property type="term" value="P:thiamine metabolic process"/>
    <property type="evidence" value="ECO:0007669"/>
    <property type="project" value="UniProtKB-UniRule"/>
</dbReference>
<dbReference type="GO" id="GO:0005524">
    <property type="term" value="F:ATP binding"/>
    <property type="evidence" value="ECO:0007669"/>
    <property type="project" value="UniProtKB-KW"/>
</dbReference>
<protein>
    <recommendedName>
        <fullName evidence="5">Thiamine diphosphokinase</fullName>
        <ecNumber evidence="5">2.7.6.2</ecNumber>
    </recommendedName>
</protein>